<protein>
    <submittedName>
        <fullName evidence="1">Uncharacterized protein</fullName>
    </submittedName>
</protein>
<proteinExistence type="predicted"/>
<gene>
    <name evidence="1" type="ORF">AWW66_06960</name>
</gene>
<sequence>MLKLGNIRPLYPTQYTTEGSDDLVLILGVRDPGSRGIEFFHVFCWMDLRDRNSDCLGFGVSRPLRIETYYGATTGAAVVALN</sequence>
<dbReference type="Proteomes" id="UP000070620">
    <property type="component" value="Unassembled WGS sequence"/>
</dbReference>
<dbReference type="EMBL" id="LRQV01000015">
    <property type="protein sequence ID" value="KXK62659.1"/>
    <property type="molecule type" value="Genomic_DNA"/>
</dbReference>
<name>A0A136PVZ3_9ACTN</name>
<dbReference type="AlphaFoldDB" id="A0A136PVZ3"/>
<evidence type="ECO:0000313" key="2">
    <source>
        <dbReference type="Proteomes" id="UP000070620"/>
    </source>
</evidence>
<reference evidence="1 2" key="1">
    <citation type="submission" date="2016-01" db="EMBL/GenBank/DDBJ databases">
        <title>Whole genome sequence and analysis of Micromonospora rosaria DSM 803, which can produce antibacterial substance rosamicin.</title>
        <authorList>
            <person name="Yang H."/>
            <person name="He X."/>
            <person name="Zhu D."/>
        </authorList>
    </citation>
    <scope>NUCLEOTIDE SEQUENCE [LARGE SCALE GENOMIC DNA]</scope>
    <source>
        <strain evidence="1 2">DSM 803</strain>
    </source>
</reference>
<evidence type="ECO:0000313" key="1">
    <source>
        <dbReference type="EMBL" id="KXK62659.1"/>
    </source>
</evidence>
<comment type="caution">
    <text evidence="1">The sequence shown here is derived from an EMBL/GenBank/DDBJ whole genome shotgun (WGS) entry which is preliminary data.</text>
</comment>
<keyword evidence="2" id="KW-1185">Reference proteome</keyword>
<accession>A0A136PVZ3</accession>
<organism evidence="1 2">
    <name type="scientific">Micromonospora rosaria</name>
    <dbReference type="NCBI Taxonomy" id="47874"/>
    <lineage>
        <taxon>Bacteria</taxon>
        <taxon>Bacillati</taxon>
        <taxon>Actinomycetota</taxon>
        <taxon>Actinomycetes</taxon>
        <taxon>Micromonosporales</taxon>
        <taxon>Micromonosporaceae</taxon>
        <taxon>Micromonospora</taxon>
    </lineage>
</organism>